<feature type="coiled-coil region" evidence="1">
    <location>
        <begin position="323"/>
        <end position="435"/>
    </location>
</feature>
<feature type="region of interest" description="Disordered" evidence="2">
    <location>
        <begin position="218"/>
        <end position="246"/>
    </location>
</feature>
<evidence type="ECO:0000313" key="4">
    <source>
        <dbReference type="EMBL" id="KAF2905075.1"/>
    </source>
</evidence>
<evidence type="ECO:0000256" key="1">
    <source>
        <dbReference type="SAM" id="Coils"/>
    </source>
</evidence>
<protein>
    <recommendedName>
        <fullName evidence="3">DUF4485 domain-containing protein</fullName>
    </recommendedName>
</protein>
<organism evidence="4 5">
    <name type="scientific">Ignelater luminosus</name>
    <name type="common">Cucubano</name>
    <name type="synonym">Pyrophorus luminosus</name>
    <dbReference type="NCBI Taxonomy" id="2038154"/>
    <lineage>
        <taxon>Eukaryota</taxon>
        <taxon>Metazoa</taxon>
        <taxon>Ecdysozoa</taxon>
        <taxon>Arthropoda</taxon>
        <taxon>Hexapoda</taxon>
        <taxon>Insecta</taxon>
        <taxon>Pterygota</taxon>
        <taxon>Neoptera</taxon>
        <taxon>Endopterygota</taxon>
        <taxon>Coleoptera</taxon>
        <taxon>Polyphaga</taxon>
        <taxon>Elateriformia</taxon>
        <taxon>Elateroidea</taxon>
        <taxon>Elateridae</taxon>
        <taxon>Agrypninae</taxon>
        <taxon>Pyrophorini</taxon>
        <taxon>Ignelater</taxon>
    </lineage>
</organism>
<dbReference type="Proteomes" id="UP000801492">
    <property type="component" value="Unassembled WGS sequence"/>
</dbReference>
<accession>A0A8K0DEZ7</accession>
<gene>
    <name evidence="4" type="ORF">ILUMI_01103</name>
</gene>
<dbReference type="OrthoDB" id="78101at2759"/>
<sequence>MANWACDVEKTLDDEFRSLLRIIKPHIERITDNYYLTFYRMWLEKLSNIGPDQKEERNRYLVELCHQIQDVRLEYPFTQAPLIGPLQPFQYNFLKNKAPNQLFPVKVALKEIDFYNRSPVIIQRSVNASAIHSRDVSGSDTETTVSKETVKDASEAGSCVVKAPSLVIIGTAEALDNSMLKYEYRKQPKHSGDAPRKLCICGPLNKNIESTAVLPKMRNRLYPNPNLTESKTSQKKQAKQQNVGLKRSKQLVSFKDRSAKKSSEKLKSALTNPSIKINVSEKSNSSWFDLTDVSSSSNRSFISVSSRSICEKQCDVMPETNALENLVNAITVLQRQNLELNEDVSNTERQLNLHNVKTEMNIDCLANEVRILKSRLQDLIEIKEAIKSSQKVASCEWKQIINNLKEELQTTQEQNSELQSQVGTLHERLEQLSAENIQFQHNNHLKKNVSNQHQQHIEILKTHHARYMETLENRFMRILNEKESAFGEKLDFLKEIYDRKISEVSNECEKSMENKNAEIQRLETNLRDQCRRMREEVCEIRSQIEANVNNENNTDNVAFLKDCLWKVNRLYKAAEKKYNKQIKKLKKQISLKDRVIKLQLTTQKASIITSISSQTQTEIETTVITLEQKYKQLLENQRMEFLMEKQNDNDLIFELRTLVTSSAANL</sequence>
<feature type="domain" description="DUF4485" evidence="3">
    <location>
        <begin position="12"/>
        <end position="90"/>
    </location>
</feature>
<dbReference type="AlphaFoldDB" id="A0A8K0DEZ7"/>
<evidence type="ECO:0000259" key="3">
    <source>
        <dbReference type="Pfam" id="PF14846"/>
    </source>
</evidence>
<dbReference type="InterPro" id="IPR027831">
    <property type="entry name" value="DUF4485"/>
</dbReference>
<comment type="caution">
    <text evidence="4">The sequence shown here is derived from an EMBL/GenBank/DDBJ whole genome shotgun (WGS) entry which is preliminary data.</text>
</comment>
<name>A0A8K0DEZ7_IGNLU</name>
<evidence type="ECO:0000256" key="2">
    <source>
        <dbReference type="SAM" id="MobiDB-lite"/>
    </source>
</evidence>
<reference evidence="4" key="1">
    <citation type="submission" date="2019-08" db="EMBL/GenBank/DDBJ databases">
        <title>The genome of the North American firefly Photinus pyralis.</title>
        <authorList>
            <consortium name="Photinus pyralis genome working group"/>
            <person name="Fallon T.R."/>
            <person name="Sander Lower S.E."/>
            <person name="Weng J.-K."/>
        </authorList>
    </citation>
    <scope>NUCLEOTIDE SEQUENCE</scope>
    <source>
        <strain evidence="4">TRF0915ILg1</strain>
        <tissue evidence="4">Whole body</tissue>
    </source>
</reference>
<proteinExistence type="predicted"/>
<keyword evidence="5" id="KW-1185">Reference proteome</keyword>
<evidence type="ECO:0000313" key="5">
    <source>
        <dbReference type="Proteomes" id="UP000801492"/>
    </source>
</evidence>
<keyword evidence="1" id="KW-0175">Coiled coil</keyword>
<feature type="coiled-coil region" evidence="1">
    <location>
        <begin position="505"/>
        <end position="536"/>
    </location>
</feature>
<dbReference type="EMBL" id="VTPC01000607">
    <property type="protein sequence ID" value="KAF2905075.1"/>
    <property type="molecule type" value="Genomic_DNA"/>
</dbReference>
<dbReference type="Pfam" id="PF14846">
    <property type="entry name" value="DUF4485"/>
    <property type="match status" value="1"/>
</dbReference>